<evidence type="ECO:0000313" key="9">
    <source>
        <dbReference type="EMBL" id="KAK1142520.1"/>
    </source>
</evidence>
<feature type="region of interest" description="Disordered" evidence="7">
    <location>
        <begin position="117"/>
        <end position="155"/>
    </location>
</feature>
<sequence>MSDRTPKDVTLSIPSCVLYRTANQSNGTCITEVDHLFQTFSSTIVLIVLVAVIIGVMFVSLTTFHFHKRKMKKRKIQKAQEEYERDNCSPKPTKENSTDKPVMMVRSGHKYMVHRPPCGVQQGTQNNTPHTDSSTVPITEGGSTTNTPESHTEKATDQLLETVVLS</sequence>
<organism evidence="11 12">
    <name type="scientific">Acipenser oxyrinchus oxyrinchus</name>
    <dbReference type="NCBI Taxonomy" id="40147"/>
    <lineage>
        <taxon>Eukaryota</taxon>
        <taxon>Metazoa</taxon>
        <taxon>Chordata</taxon>
        <taxon>Craniata</taxon>
        <taxon>Vertebrata</taxon>
        <taxon>Euteleostomi</taxon>
        <taxon>Actinopterygii</taxon>
        <taxon>Chondrostei</taxon>
        <taxon>Acipenseriformes</taxon>
        <taxon>Acipenseridae</taxon>
        <taxon>Acipenser</taxon>
    </lineage>
</organism>
<evidence type="ECO:0000256" key="6">
    <source>
        <dbReference type="ARBA" id="ARBA00023180"/>
    </source>
</evidence>
<protein>
    <submittedName>
        <fullName evidence="11">Uncharacterized protein</fullName>
    </submittedName>
</protein>
<keyword evidence="12" id="KW-1185">Reference proteome</keyword>
<comment type="subcellular location">
    <subcellularLocation>
        <location evidence="1">Membrane</location>
        <topology evidence="1">Single-pass type I membrane protein</topology>
    </subcellularLocation>
</comment>
<evidence type="ECO:0000256" key="8">
    <source>
        <dbReference type="SAM" id="Phobius"/>
    </source>
</evidence>
<evidence type="ECO:0000313" key="12">
    <source>
        <dbReference type="Proteomes" id="UP001230051"/>
    </source>
</evidence>
<dbReference type="PANTHER" id="PTHR31870">
    <property type="entry name" value="SI:DKEY-183I3.9-RELATED"/>
    <property type="match status" value="1"/>
</dbReference>
<accession>A0AAD8CF22</accession>
<gene>
    <name evidence="11" type="ORF">AOXY_G35130</name>
    <name evidence="10" type="ORF">AOXY_G35260</name>
    <name evidence="9" type="ORF">AOXY_G36899</name>
</gene>
<keyword evidence="4 8" id="KW-1133">Transmembrane helix</keyword>
<keyword evidence="6" id="KW-0325">Glycoprotein</keyword>
<keyword evidence="5 8" id="KW-0472">Membrane</keyword>
<dbReference type="AlphaFoldDB" id="A0AAD8CF22"/>
<name>A0AAD8CF22_ACIOX</name>
<dbReference type="GO" id="GO:0016020">
    <property type="term" value="C:membrane"/>
    <property type="evidence" value="ECO:0007669"/>
    <property type="project" value="UniProtKB-SubCell"/>
</dbReference>
<dbReference type="EMBL" id="JAGXEW010000094">
    <property type="protein sequence ID" value="KAK1148220.1"/>
    <property type="molecule type" value="Genomic_DNA"/>
</dbReference>
<evidence type="ECO:0000256" key="1">
    <source>
        <dbReference type="ARBA" id="ARBA00004479"/>
    </source>
</evidence>
<dbReference type="InterPro" id="IPR037670">
    <property type="entry name" value="C11orf87"/>
</dbReference>
<feature type="transmembrane region" description="Helical" evidence="8">
    <location>
        <begin position="44"/>
        <end position="66"/>
    </location>
</feature>
<evidence type="ECO:0000256" key="4">
    <source>
        <dbReference type="ARBA" id="ARBA00022989"/>
    </source>
</evidence>
<dbReference type="Proteomes" id="UP001230051">
    <property type="component" value="Unassembled WGS sequence"/>
</dbReference>
<evidence type="ECO:0000256" key="5">
    <source>
        <dbReference type="ARBA" id="ARBA00023136"/>
    </source>
</evidence>
<evidence type="ECO:0000313" key="10">
    <source>
        <dbReference type="EMBL" id="KAK1148220.1"/>
    </source>
</evidence>
<evidence type="ECO:0000313" key="11">
    <source>
        <dbReference type="EMBL" id="KAK1148398.1"/>
    </source>
</evidence>
<feature type="compositionally biased region" description="Polar residues" evidence="7">
    <location>
        <begin position="121"/>
        <end position="149"/>
    </location>
</feature>
<feature type="compositionally biased region" description="Basic and acidic residues" evidence="7">
    <location>
        <begin position="78"/>
        <end position="98"/>
    </location>
</feature>
<dbReference type="PANTHER" id="PTHR31870:SF2">
    <property type="entry name" value="CHROMOSOME 11 OPEN READING FRAME 87"/>
    <property type="match status" value="1"/>
</dbReference>
<feature type="region of interest" description="Disordered" evidence="7">
    <location>
        <begin position="75"/>
        <end position="100"/>
    </location>
</feature>
<dbReference type="EMBL" id="JAGXEW010000090">
    <property type="protein sequence ID" value="KAK1148398.1"/>
    <property type="molecule type" value="Genomic_DNA"/>
</dbReference>
<evidence type="ECO:0000256" key="2">
    <source>
        <dbReference type="ARBA" id="ARBA00022692"/>
    </source>
</evidence>
<evidence type="ECO:0000256" key="7">
    <source>
        <dbReference type="SAM" id="MobiDB-lite"/>
    </source>
</evidence>
<dbReference type="EMBL" id="JAGXEW010000265">
    <property type="protein sequence ID" value="KAK1142520.1"/>
    <property type="molecule type" value="Genomic_DNA"/>
</dbReference>
<comment type="caution">
    <text evidence="11">The sequence shown here is derived from an EMBL/GenBank/DDBJ whole genome shotgun (WGS) entry which is preliminary data.</text>
</comment>
<proteinExistence type="predicted"/>
<keyword evidence="3" id="KW-0732">Signal</keyword>
<reference evidence="11" key="1">
    <citation type="submission" date="2022-02" db="EMBL/GenBank/DDBJ databases">
        <title>Atlantic sturgeon de novo genome assembly.</title>
        <authorList>
            <person name="Stock M."/>
            <person name="Klopp C."/>
            <person name="Guiguen Y."/>
            <person name="Cabau C."/>
            <person name="Parinello H."/>
            <person name="Santidrian Yebra-Pimentel E."/>
            <person name="Kuhl H."/>
            <person name="Dirks R.P."/>
            <person name="Guessner J."/>
            <person name="Wuertz S."/>
            <person name="Du K."/>
            <person name="Schartl M."/>
        </authorList>
    </citation>
    <scope>NUCLEOTIDE SEQUENCE</scope>
    <source>
        <strain evidence="11">STURGEONOMICS-FGT-2020</strain>
        <tissue evidence="11">Whole blood</tissue>
    </source>
</reference>
<evidence type="ECO:0000256" key="3">
    <source>
        <dbReference type="ARBA" id="ARBA00022729"/>
    </source>
</evidence>
<keyword evidence="2 8" id="KW-0812">Transmembrane</keyword>